<dbReference type="Pfam" id="PF06973">
    <property type="entry name" value="DUF1297"/>
    <property type="match status" value="1"/>
</dbReference>
<protein>
    <submittedName>
        <fullName evidence="6">Carbamoyl phosphate synthase-like protein</fullName>
    </submittedName>
</protein>
<reference evidence="6 7" key="1">
    <citation type="submission" date="2016-12" db="EMBL/GenBank/DDBJ databases">
        <title>Clostridium tepidum sp. nov., a close relative of Clostridium sporogenes and Clostridium botulinum Group I.</title>
        <authorList>
            <person name="Dobritsa A.P."/>
            <person name="Kutumbaka K.K."/>
            <person name="Werner K."/>
            <person name="Wiedmann M."/>
            <person name="Asmus A."/>
            <person name="Samadpour M."/>
        </authorList>
    </citation>
    <scope>NUCLEOTIDE SEQUENCE [LARGE SCALE GENOMIC DNA]</scope>
    <source>
        <strain evidence="6 7">IEH 97212</strain>
    </source>
</reference>
<evidence type="ECO:0000256" key="3">
    <source>
        <dbReference type="ARBA" id="ARBA00022840"/>
    </source>
</evidence>
<dbReference type="Pfam" id="PF21360">
    <property type="entry name" value="PylC-like_N"/>
    <property type="match status" value="1"/>
</dbReference>
<dbReference type="OrthoDB" id="9803907at2"/>
<dbReference type="Pfam" id="PF02655">
    <property type="entry name" value="ATP-grasp_3"/>
    <property type="match status" value="1"/>
</dbReference>
<keyword evidence="3 4" id="KW-0067">ATP-binding</keyword>
<dbReference type="InterPro" id="IPR048764">
    <property type="entry name" value="PylC_N"/>
</dbReference>
<dbReference type="Gene3D" id="3.40.50.20">
    <property type="match status" value="1"/>
</dbReference>
<dbReference type="EMBL" id="MRAE01000002">
    <property type="protein sequence ID" value="OOO69763.1"/>
    <property type="molecule type" value="Genomic_DNA"/>
</dbReference>
<sequence length="342" mass="39640">MKILLTAIGKRVQLIKYLKKHGEIIGTDAEELAPSICFVNKFYKIPKYTDTNYVDGLLDICKEEEIDLLIPLYEREFNILCNNREKFKEVGTTLLLSHKKLISICNDKWNSYKFFIENNINTPISYTKDNIENILKNNSEELNYPLILKPLDGMGSAGVFKADNKNQLEFFKDYIKNPIIQEFIEGVEYTIDVLCDLKGEVISIVPRERIEVRSGEVSKSRTIKHKDIIKETLDLVNKLKQYIDEYKIYCKVTTENFNNLQLEKDEASVIGPLTIQCIVTKDKEIKFIEINPRFGGGVPLSFEAGVDYGKYFRYMVEGRKIKSIIGEFKEISMLRYDEAIFI</sequence>
<dbReference type="GO" id="GO:0016879">
    <property type="term" value="F:ligase activity, forming carbon-nitrogen bonds"/>
    <property type="evidence" value="ECO:0007669"/>
    <property type="project" value="InterPro"/>
</dbReference>
<dbReference type="STRING" id="1962263.BS637_00900"/>
<evidence type="ECO:0000256" key="1">
    <source>
        <dbReference type="ARBA" id="ARBA00022598"/>
    </source>
</evidence>
<dbReference type="AlphaFoldDB" id="A0A1S9IHN6"/>
<dbReference type="GO" id="GO:0006188">
    <property type="term" value="P:IMP biosynthetic process"/>
    <property type="evidence" value="ECO:0007669"/>
    <property type="project" value="InterPro"/>
</dbReference>
<proteinExistence type="predicted"/>
<dbReference type="InterPro" id="IPR011761">
    <property type="entry name" value="ATP-grasp"/>
</dbReference>
<feature type="domain" description="ATP-grasp" evidence="5">
    <location>
        <begin position="112"/>
        <end position="317"/>
    </location>
</feature>
<keyword evidence="1" id="KW-0436">Ligase</keyword>
<dbReference type="NCBIfam" id="NF009403">
    <property type="entry name" value="PRK12767.1-2"/>
    <property type="match status" value="1"/>
</dbReference>
<dbReference type="Gene3D" id="3.30.1490.20">
    <property type="entry name" value="ATP-grasp fold, A domain"/>
    <property type="match status" value="1"/>
</dbReference>
<dbReference type="InterPro" id="IPR052032">
    <property type="entry name" value="ATP-dep_AA_Ligase"/>
</dbReference>
<evidence type="ECO:0000259" key="5">
    <source>
        <dbReference type="PROSITE" id="PS50975"/>
    </source>
</evidence>
<dbReference type="InterPro" id="IPR003806">
    <property type="entry name" value="ATP-grasp_PylC-type"/>
</dbReference>
<evidence type="ECO:0000256" key="4">
    <source>
        <dbReference type="PROSITE-ProRule" id="PRU00409"/>
    </source>
</evidence>
<dbReference type="GO" id="GO:0000287">
    <property type="term" value="F:magnesium ion binding"/>
    <property type="evidence" value="ECO:0007669"/>
    <property type="project" value="InterPro"/>
</dbReference>
<evidence type="ECO:0000313" key="6">
    <source>
        <dbReference type="EMBL" id="OOO69763.1"/>
    </source>
</evidence>
<accession>A0A1S9IHN6</accession>
<gene>
    <name evidence="6" type="ORF">BS638_01450</name>
</gene>
<dbReference type="SUPFAM" id="SSF56059">
    <property type="entry name" value="Glutathione synthetase ATP-binding domain-like"/>
    <property type="match status" value="1"/>
</dbReference>
<dbReference type="FunFam" id="3.30.470.20:FF:000131">
    <property type="entry name" value="ATP domain protein"/>
    <property type="match status" value="1"/>
</dbReference>
<dbReference type="PANTHER" id="PTHR43585:SF2">
    <property type="entry name" value="ATP-GRASP ENZYME FSQD"/>
    <property type="match status" value="1"/>
</dbReference>
<dbReference type="InterPro" id="IPR013815">
    <property type="entry name" value="ATP_grasp_subdomain_1"/>
</dbReference>
<name>A0A1S9IHN6_9CLOT</name>
<dbReference type="Proteomes" id="UP000190256">
    <property type="component" value="Unassembled WGS sequence"/>
</dbReference>
<keyword evidence="2 4" id="KW-0547">Nucleotide-binding</keyword>
<dbReference type="PROSITE" id="PS50975">
    <property type="entry name" value="ATP_GRASP"/>
    <property type="match status" value="1"/>
</dbReference>
<comment type="caution">
    <text evidence="6">The sequence shown here is derived from an EMBL/GenBank/DDBJ whole genome shotgun (WGS) entry which is preliminary data.</text>
</comment>
<evidence type="ECO:0000313" key="7">
    <source>
        <dbReference type="Proteomes" id="UP000190256"/>
    </source>
</evidence>
<dbReference type="PANTHER" id="PTHR43585">
    <property type="entry name" value="FUMIPYRROLE BIOSYNTHESIS PROTEIN C"/>
    <property type="match status" value="1"/>
</dbReference>
<organism evidence="6 7">
    <name type="scientific">Clostridium tepidum</name>
    <dbReference type="NCBI Taxonomy" id="1962263"/>
    <lineage>
        <taxon>Bacteria</taxon>
        <taxon>Bacillati</taxon>
        <taxon>Bacillota</taxon>
        <taxon>Clostridia</taxon>
        <taxon>Eubacteriales</taxon>
        <taxon>Clostridiaceae</taxon>
        <taxon>Clostridium</taxon>
    </lineage>
</organism>
<dbReference type="Gene3D" id="3.30.470.20">
    <property type="entry name" value="ATP-grasp fold, B domain"/>
    <property type="match status" value="1"/>
</dbReference>
<dbReference type="InterPro" id="IPR009720">
    <property type="entry name" value="IMP_biosynth_PurP_C"/>
</dbReference>
<dbReference type="RefSeq" id="WP_078054406.1">
    <property type="nucleotide sequence ID" value="NZ_MRAE01000002.1"/>
</dbReference>
<evidence type="ECO:0000256" key="2">
    <source>
        <dbReference type="ARBA" id="ARBA00022741"/>
    </source>
</evidence>
<dbReference type="GO" id="GO:0005524">
    <property type="term" value="F:ATP binding"/>
    <property type="evidence" value="ECO:0007669"/>
    <property type="project" value="UniProtKB-UniRule"/>
</dbReference>